<dbReference type="Gene3D" id="3.50.4.10">
    <property type="entry name" value="Hepatocyte Growth Factor"/>
    <property type="match status" value="5"/>
</dbReference>
<dbReference type="Pfam" id="PF14295">
    <property type="entry name" value="PAN_4"/>
    <property type="match status" value="5"/>
</dbReference>
<name>A0ABN9S368_9DINO</name>
<evidence type="ECO:0000313" key="5">
    <source>
        <dbReference type="EMBL" id="CAK0825337.1"/>
    </source>
</evidence>
<dbReference type="InterPro" id="IPR003609">
    <property type="entry name" value="Pan_app"/>
</dbReference>
<comment type="caution">
    <text evidence="5">The sequence shown here is derived from an EMBL/GenBank/DDBJ whole genome shotgun (WGS) entry which is preliminary data.</text>
</comment>
<feature type="domain" description="Apple" evidence="4">
    <location>
        <begin position="304"/>
        <end position="372"/>
    </location>
</feature>
<dbReference type="EMBL" id="CAUYUJ010008894">
    <property type="protein sequence ID" value="CAK0825337.1"/>
    <property type="molecule type" value="Genomic_DNA"/>
</dbReference>
<dbReference type="Proteomes" id="UP001189429">
    <property type="component" value="Unassembled WGS sequence"/>
</dbReference>
<feature type="domain" description="Apple" evidence="4">
    <location>
        <begin position="576"/>
        <end position="648"/>
    </location>
</feature>
<organism evidence="5 6">
    <name type="scientific">Prorocentrum cordatum</name>
    <dbReference type="NCBI Taxonomy" id="2364126"/>
    <lineage>
        <taxon>Eukaryota</taxon>
        <taxon>Sar</taxon>
        <taxon>Alveolata</taxon>
        <taxon>Dinophyceae</taxon>
        <taxon>Prorocentrales</taxon>
        <taxon>Prorocentraceae</taxon>
        <taxon>Prorocentrum</taxon>
    </lineage>
</organism>
<keyword evidence="2" id="KW-1015">Disulfide bond</keyword>
<feature type="region of interest" description="Disordered" evidence="3">
    <location>
        <begin position="10"/>
        <end position="72"/>
    </location>
</feature>
<feature type="compositionally biased region" description="Basic and acidic residues" evidence="3">
    <location>
        <begin position="10"/>
        <end position="19"/>
    </location>
</feature>
<proteinExistence type="predicted"/>
<feature type="region of interest" description="Disordered" evidence="3">
    <location>
        <begin position="285"/>
        <end position="317"/>
    </location>
</feature>
<gene>
    <name evidence="5" type="ORF">PCOR1329_LOCUS25483</name>
</gene>
<accession>A0ABN9S368</accession>
<feature type="domain" description="Apple" evidence="4">
    <location>
        <begin position="440"/>
        <end position="508"/>
    </location>
</feature>
<evidence type="ECO:0000259" key="4">
    <source>
        <dbReference type="SMART" id="SM00223"/>
    </source>
</evidence>
<feature type="domain" description="Apple" evidence="4">
    <location>
        <begin position="71"/>
        <end position="139"/>
    </location>
</feature>
<dbReference type="InterPro" id="IPR000177">
    <property type="entry name" value="Apple"/>
</dbReference>
<protein>
    <recommendedName>
        <fullName evidence="4">Apple domain-containing protein</fullName>
    </recommendedName>
</protein>
<evidence type="ECO:0000256" key="1">
    <source>
        <dbReference type="ARBA" id="ARBA00022737"/>
    </source>
</evidence>
<evidence type="ECO:0000256" key="3">
    <source>
        <dbReference type="SAM" id="MobiDB-lite"/>
    </source>
</evidence>
<sequence>MFRFVERLQVDDHMEERRGQQSSIDASRIPIRPDSSDVQASRLDQGGVEACSARKKEKKPPGPSPSPDTKCSWEEHVNSDGNNLLQAPWSQDPQACCNHCGEQSGCVAWTFIQGSHECWLKSWVPSRDQWRWDDSAISGQIGAPSLQAAVDAPSNTSLQGLLSETIYCNPYLQQMCPPGDVACPQCGSDRCECPGSPGPSPSPDTKCSWEEHVNSDGSNLLQAPWSQDPQACCNHCGEQSGCVAWTFIQGSHECWLKSWVPSRDQWRWDDSAISGQIGAPSLQAAVDAASNNSPGPSPSPDTKCSWEEHRNSDGNNLLQAPWSQDPQACCNHCGEQSGCVAWTFIQGSHECWLKSWVPSRDQWRWDDSAISGQIGAPSLQAAVDAPSNTSLQGLLSETIYCNPYLQQMCPPGDVACPQCGSDRCECPGSPGPSPSPDTKCSWEEHRNSDGNNLLQAPWSQDPQACCNRCGEQSGCAAWTFIQGSHECWLKSWVPSRDQWRWDDSAISGQIGAPSLQAAVDAPSNSSLQGLLSETIYCNPYLQQMCPPGDVACPHCGSDRCECPGSPGPSPSPDTKCSWEEHRNSDGNNLLQAPWSLDPQACCNHCGGQSGCAAWTFIQGSHECWLKSWVPSRDQWRWDDSAISGILGGR</sequence>
<feature type="domain" description="Apple" evidence="4">
    <location>
        <begin position="207"/>
        <end position="275"/>
    </location>
</feature>
<evidence type="ECO:0000313" key="6">
    <source>
        <dbReference type="Proteomes" id="UP001189429"/>
    </source>
</evidence>
<keyword evidence="6" id="KW-1185">Reference proteome</keyword>
<reference evidence="5" key="1">
    <citation type="submission" date="2023-10" db="EMBL/GenBank/DDBJ databases">
        <authorList>
            <person name="Chen Y."/>
            <person name="Shah S."/>
            <person name="Dougan E. K."/>
            <person name="Thang M."/>
            <person name="Chan C."/>
        </authorList>
    </citation>
    <scope>NUCLEOTIDE SEQUENCE [LARGE SCALE GENOMIC DNA]</scope>
</reference>
<dbReference type="SMART" id="SM00223">
    <property type="entry name" value="APPLE"/>
    <property type="match status" value="5"/>
</dbReference>
<evidence type="ECO:0000256" key="2">
    <source>
        <dbReference type="ARBA" id="ARBA00023157"/>
    </source>
</evidence>
<keyword evidence="1" id="KW-0677">Repeat</keyword>